<keyword evidence="5 9" id="KW-0798">TonB box</keyword>
<evidence type="ECO:0000256" key="4">
    <source>
        <dbReference type="ARBA" id="ARBA00022692"/>
    </source>
</evidence>
<dbReference type="PROSITE" id="PS52016">
    <property type="entry name" value="TONB_DEPENDENT_REC_3"/>
    <property type="match status" value="1"/>
</dbReference>
<gene>
    <name evidence="14" type="ORF">ADS77_10665</name>
</gene>
<evidence type="ECO:0000256" key="10">
    <source>
        <dbReference type="SAM" id="MobiDB-lite"/>
    </source>
</evidence>
<dbReference type="Pfam" id="PF07715">
    <property type="entry name" value="Plug"/>
    <property type="match status" value="1"/>
</dbReference>
<sequence length="954" mass="103777">MKITNKAHAVAFKKSSLTIGLSAALFSGLSFQGVAAEARTAEKVERIEVTGSRIKRADIEGSSPVTSIGRLAIESSGVQNIGELLQTVAQADLSGLTQLTNNTNGNDGSQTISLRNLGDNRTLVLVDGRRFLALGGGQVDISQIPIAIVERVDILADGASAVYGTDAIAGVVNIITKDGFEGVSLDASIGANFEGDGEYKQAGISIGTIKGNTSLFLNISKSEEKEIGAGDREISQYPVAYIPERFGSAFGLYGIFGTSDGNLSLDPAKEGDGIRTADDFEPFGTKHRYNFAPTNYLKTPSDRFNVFAKVNHEFSDSLRAFVDFTYNQRKSVTQIAAVPLTAGFSGPQWEIPFSKDSIYNPFGEDLASFGFRTLPIGPRTNIQDYDTYFITGGFEGEFEVADRVLLWDVSMSRGDSSRSVKGQNYVNLQNLRNAVGPSFIADGVAQCGTADNTIAGCVPLNIFNGETGFTSEMANYIGYELNDQVNTGTTNFAANISGELFELPAGWLGFAAGVEKRTNTFVDSPDALIAAGLSSSNFREPTNGSQTAEEAYFEFAVPLLADLPGVQQLDISLAGRFADFENSGFVGVDPVTSNFDNESFKVGFTWRIYDDLMLRGNYSDTFRAPSVDNLFAGGGEGFPSVQDPCNTTQFGLQLPDVQARCLADNVPSGGSTQPTGQLRALNGGNPELKPEEGNTKTFGIVYNPSWLDGFDMTIDYYKIELEDALSSISAGGMLDRCYVQGEEEFCGFIERREDGRIATVRTSQFNLDQLEVEGYDFNANYRFDTQDLGNFVFRLNGSYTDKYRSAGVGENINSANNRVASINSDILRWRGTFNTTWSYDDLTVTWGMRYTSNLIESCTIPDNFVDDGLATRELCNQRGNPGDENEAGFNRIGSVVYHDLSASYTLPWQASVRVGMRNVFRKEPPIALNPFANSFYSAHDIPGGTWFLNYKQDF</sequence>
<proteinExistence type="inferred from homology"/>
<evidence type="ECO:0000259" key="12">
    <source>
        <dbReference type="Pfam" id="PF00593"/>
    </source>
</evidence>
<evidence type="ECO:0000256" key="6">
    <source>
        <dbReference type="ARBA" id="ARBA00023136"/>
    </source>
</evidence>
<dbReference type="EMBL" id="LHPH01000010">
    <property type="protein sequence ID" value="KPH63137.1"/>
    <property type="molecule type" value="Genomic_DNA"/>
</dbReference>
<evidence type="ECO:0000256" key="3">
    <source>
        <dbReference type="ARBA" id="ARBA00022452"/>
    </source>
</evidence>
<keyword evidence="2 8" id="KW-0813">Transport</keyword>
<dbReference type="InterPro" id="IPR037066">
    <property type="entry name" value="Plug_dom_sf"/>
</dbReference>
<feature type="domain" description="TonB-dependent receptor-like beta-barrel" evidence="12">
    <location>
        <begin position="479"/>
        <end position="919"/>
    </location>
</feature>
<feature type="region of interest" description="Disordered" evidence="10">
    <location>
        <begin position="668"/>
        <end position="692"/>
    </location>
</feature>
<dbReference type="STRING" id="187330.AMS58_15085"/>
<dbReference type="SUPFAM" id="SSF56935">
    <property type="entry name" value="Porins"/>
    <property type="match status" value="1"/>
</dbReference>
<evidence type="ECO:0000313" key="14">
    <source>
        <dbReference type="EMBL" id="KPH63137.1"/>
    </source>
</evidence>
<evidence type="ECO:0000256" key="9">
    <source>
        <dbReference type="RuleBase" id="RU003357"/>
    </source>
</evidence>
<feature type="signal peptide" evidence="11">
    <location>
        <begin position="1"/>
        <end position="35"/>
    </location>
</feature>
<evidence type="ECO:0000259" key="13">
    <source>
        <dbReference type="Pfam" id="PF07715"/>
    </source>
</evidence>
<keyword evidence="15" id="KW-1185">Reference proteome</keyword>
<evidence type="ECO:0000256" key="2">
    <source>
        <dbReference type="ARBA" id="ARBA00022448"/>
    </source>
</evidence>
<dbReference type="InterPro" id="IPR036942">
    <property type="entry name" value="Beta-barrel_TonB_sf"/>
</dbReference>
<keyword evidence="4 8" id="KW-0812">Transmembrane</keyword>
<accession>A0A0N1EP67</accession>
<comment type="caution">
    <text evidence="14">The sequence shown here is derived from an EMBL/GenBank/DDBJ whole genome shotgun (WGS) entry which is preliminary data.</text>
</comment>
<evidence type="ECO:0000256" key="7">
    <source>
        <dbReference type="ARBA" id="ARBA00023237"/>
    </source>
</evidence>
<evidence type="ECO:0000313" key="15">
    <source>
        <dbReference type="Proteomes" id="UP000037848"/>
    </source>
</evidence>
<comment type="similarity">
    <text evidence="8 9">Belongs to the TonB-dependent receptor family.</text>
</comment>
<dbReference type="InterPro" id="IPR012910">
    <property type="entry name" value="Plug_dom"/>
</dbReference>
<dbReference type="InterPro" id="IPR039426">
    <property type="entry name" value="TonB-dep_rcpt-like"/>
</dbReference>
<dbReference type="InterPro" id="IPR000531">
    <property type="entry name" value="Beta-barrel_TonB"/>
</dbReference>
<dbReference type="Gene3D" id="2.170.130.10">
    <property type="entry name" value="TonB-dependent receptor, plug domain"/>
    <property type="match status" value="1"/>
</dbReference>
<dbReference type="AlphaFoldDB" id="A0A0N1EP67"/>
<comment type="subcellular location">
    <subcellularLocation>
        <location evidence="1 8">Cell outer membrane</location>
        <topology evidence="1 8">Multi-pass membrane protein</topology>
    </subcellularLocation>
</comment>
<evidence type="ECO:0000256" key="5">
    <source>
        <dbReference type="ARBA" id="ARBA00023077"/>
    </source>
</evidence>
<protein>
    <recommendedName>
        <fullName evidence="16">TonB-dependent receptor</fullName>
    </recommendedName>
</protein>
<keyword evidence="7 8" id="KW-0998">Cell outer membrane</keyword>
<feature type="chain" id="PRO_5005870499" description="TonB-dependent receptor" evidence="11">
    <location>
        <begin position="36"/>
        <end position="954"/>
    </location>
</feature>
<dbReference type="PATRIC" id="fig|187330.3.peg.4249"/>
<name>A0A0N1EP67_9GAMM</name>
<dbReference type="Pfam" id="PF00593">
    <property type="entry name" value="TonB_dep_Rec_b-barrel"/>
    <property type="match status" value="1"/>
</dbReference>
<dbReference type="PANTHER" id="PTHR47234">
    <property type="match status" value="1"/>
</dbReference>
<reference evidence="14 15" key="1">
    <citation type="submission" date="2015-08" db="EMBL/GenBank/DDBJ databases">
        <title>Draft Genome Sequence of Pseudoalteromonas porphyrae UCD-SED14.</title>
        <authorList>
            <person name="Coil D.A."/>
            <person name="Jospin G."/>
            <person name="Lee R.D."/>
            <person name="Eisen J.A."/>
        </authorList>
    </citation>
    <scope>NUCLEOTIDE SEQUENCE [LARGE SCALE GENOMIC DNA]</scope>
    <source>
        <strain evidence="14 15">UCD-SED14</strain>
    </source>
</reference>
<dbReference type="PANTHER" id="PTHR47234:SF2">
    <property type="entry name" value="TONB-DEPENDENT RECEPTOR"/>
    <property type="match status" value="1"/>
</dbReference>
<dbReference type="GO" id="GO:0009279">
    <property type="term" value="C:cell outer membrane"/>
    <property type="evidence" value="ECO:0007669"/>
    <property type="project" value="UniProtKB-SubCell"/>
</dbReference>
<dbReference type="Proteomes" id="UP000037848">
    <property type="component" value="Unassembled WGS sequence"/>
</dbReference>
<dbReference type="Gene3D" id="2.40.170.20">
    <property type="entry name" value="TonB-dependent receptor, beta-barrel domain"/>
    <property type="match status" value="1"/>
</dbReference>
<evidence type="ECO:0000256" key="8">
    <source>
        <dbReference type="PROSITE-ProRule" id="PRU01360"/>
    </source>
</evidence>
<feature type="domain" description="TonB-dependent receptor plug" evidence="13">
    <location>
        <begin position="62"/>
        <end position="171"/>
    </location>
</feature>
<organism evidence="14 15">
    <name type="scientific">Pseudoalteromonas porphyrae</name>
    <dbReference type="NCBI Taxonomy" id="187330"/>
    <lineage>
        <taxon>Bacteria</taxon>
        <taxon>Pseudomonadati</taxon>
        <taxon>Pseudomonadota</taxon>
        <taxon>Gammaproteobacteria</taxon>
        <taxon>Alteromonadales</taxon>
        <taxon>Pseudoalteromonadaceae</taxon>
        <taxon>Pseudoalteromonas</taxon>
    </lineage>
</organism>
<dbReference type="OrthoDB" id="176248at2"/>
<dbReference type="RefSeq" id="WP_054205865.1">
    <property type="nucleotide sequence ID" value="NZ_LHPH01000010.1"/>
</dbReference>
<evidence type="ECO:0008006" key="16">
    <source>
        <dbReference type="Google" id="ProtNLM"/>
    </source>
</evidence>
<evidence type="ECO:0000256" key="1">
    <source>
        <dbReference type="ARBA" id="ARBA00004571"/>
    </source>
</evidence>
<keyword evidence="6 8" id="KW-0472">Membrane</keyword>
<keyword evidence="11" id="KW-0732">Signal</keyword>
<keyword evidence="3 8" id="KW-1134">Transmembrane beta strand</keyword>
<evidence type="ECO:0000256" key="11">
    <source>
        <dbReference type="SAM" id="SignalP"/>
    </source>
</evidence>